<proteinExistence type="predicted"/>
<keyword evidence="2" id="KW-1185">Reference proteome</keyword>
<evidence type="ECO:0000313" key="2">
    <source>
        <dbReference type="Proteomes" id="UP000823388"/>
    </source>
</evidence>
<dbReference type="Proteomes" id="UP000823388">
    <property type="component" value="Chromosome 8K"/>
</dbReference>
<comment type="caution">
    <text evidence="1">The sequence shown here is derived from an EMBL/GenBank/DDBJ whole genome shotgun (WGS) entry which is preliminary data.</text>
</comment>
<protein>
    <submittedName>
        <fullName evidence="1">Uncharacterized protein</fullName>
    </submittedName>
</protein>
<reference evidence="1" key="1">
    <citation type="submission" date="2020-05" db="EMBL/GenBank/DDBJ databases">
        <title>WGS assembly of Panicum virgatum.</title>
        <authorList>
            <person name="Lovell J.T."/>
            <person name="Jenkins J."/>
            <person name="Shu S."/>
            <person name="Juenger T.E."/>
            <person name="Schmutz J."/>
        </authorList>
    </citation>
    <scope>NUCLEOTIDE SEQUENCE</scope>
    <source>
        <strain evidence="1">AP13</strain>
    </source>
</reference>
<dbReference type="EMBL" id="CM029051">
    <property type="protein sequence ID" value="KAG2559844.1"/>
    <property type="molecule type" value="Genomic_DNA"/>
</dbReference>
<accession>A0A8T0PNS0</accession>
<name>A0A8T0PNS0_PANVG</name>
<gene>
    <name evidence="1" type="ORF">PVAP13_8KG013040</name>
</gene>
<evidence type="ECO:0000313" key="1">
    <source>
        <dbReference type="EMBL" id="KAG2559844.1"/>
    </source>
</evidence>
<organism evidence="1 2">
    <name type="scientific">Panicum virgatum</name>
    <name type="common">Blackwell switchgrass</name>
    <dbReference type="NCBI Taxonomy" id="38727"/>
    <lineage>
        <taxon>Eukaryota</taxon>
        <taxon>Viridiplantae</taxon>
        <taxon>Streptophyta</taxon>
        <taxon>Embryophyta</taxon>
        <taxon>Tracheophyta</taxon>
        <taxon>Spermatophyta</taxon>
        <taxon>Magnoliopsida</taxon>
        <taxon>Liliopsida</taxon>
        <taxon>Poales</taxon>
        <taxon>Poaceae</taxon>
        <taxon>PACMAD clade</taxon>
        <taxon>Panicoideae</taxon>
        <taxon>Panicodae</taxon>
        <taxon>Paniceae</taxon>
        <taxon>Panicinae</taxon>
        <taxon>Panicum</taxon>
        <taxon>Panicum sect. Hiantes</taxon>
    </lineage>
</organism>
<dbReference type="AlphaFoldDB" id="A0A8T0PNS0"/>
<sequence length="73" mass="8003">MRGDVREEHQCCVPQAGFHPGQPLAKGAGHKRLCQRLKSSRMGSMKVVKDVTGAKVDELAHAIKTVKSSYEMP</sequence>